<feature type="transmembrane region" description="Helical" evidence="1">
    <location>
        <begin position="84"/>
        <end position="104"/>
    </location>
</feature>
<feature type="transmembrane region" description="Helical" evidence="1">
    <location>
        <begin position="116"/>
        <end position="134"/>
    </location>
</feature>
<dbReference type="EMBL" id="JBHTFQ010000006">
    <property type="protein sequence ID" value="MFC7704870.1"/>
    <property type="molecule type" value="Genomic_DNA"/>
</dbReference>
<evidence type="ECO:0000313" key="2">
    <source>
        <dbReference type="EMBL" id="MFC7704870.1"/>
    </source>
</evidence>
<proteinExistence type="predicted"/>
<evidence type="ECO:0008006" key="4">
    <source>
        <dbReference type="Google" id="ProtNLM"/>
    </source>
</evidence>
<keyword evidence="1" id="KW-0472">Membrane</keyword>
<dbReference type="Proteomes" id="UP001596516">
    <property type="component" value="Unassembled WGS sequence"/>
</dbReference>
<dbReference type="RefSeq" id="WP_377403737.1">
    <property type="nucleotide sequence ID" value="NZ_JBHTFQ010000006.1"/>
</dbReference>
<accession>A0ABW2ULD0</accession>
<feature type="transmembrane region" description="Helical" evidence="1">
    <location>
        <begin position="54"/>
        <end position="77"/>
    </location>
</feature>
<evidence type="ECO:0000256" key="1">
    <source>
        <dbReference type="SAM" id="Phobius"/>
    </source>
</evidence>
<gene>
    <name evidence="2" type="ORF">ACFQXB_11750</name>
</gene>
<name>A0ABW2ULD0_9RHOB</name>
<comment type="caution">
    <text evidence="2">The sequence shown here is derived from an EMBL/GenBank/DDBJ whole genome shotgun (WGS) entry which is preliminary data.</text>
</comment>
<keyword evidence="1" id="KW-1133">Transmembrane helix</keyword>
<evidence type="ECO:0000313" key="3">
    <source>
        <dbReference type="Proteomes" id="UP001596516"/>
    </source>
</evidence>
<protein>
    <recommendedName>
        <fullName evidence="4">DoxX-like family protein</fullName>
    </recommendedName>
</protein>
<keyword evidence="3" id="KW-1185">Reference proteome</keyword>
<feature type="transmembrane region" description="Helical" evidence="1">
    <location>
        <begin position="12"/>
        <end position="34"/>
    </location>
</feature>
<organism evidence="2 3">
    <name type="scientific">Plastorhodobacter daqingensis</name>
    <dbReference type="NCBI Taxonomy" id="1387281"/>
    <lineage>
        <taxon>Bacteria</taxon>
        <taxon>Pseudomonadati</taxon>
        <taxon>Pseudomonadota</taxon>
        <taxon>Alphaproteobacteria</taxon>
        <taxon>Rhodobacterales</taxon>
        <taxon>Paracoccaceae</taxon>
        <taxon>Plastorhodobacter</taxon>
    </lineage>
</organism>
<reference evidence="3" key="1">
    <citation type="journal article" date="2019" name="Int. J. Syst. Evol. Microbiol.">
        <title>The Global Catalogue of Microorganisms (GCM) 10K type strain sequencing project: providing services to taxonomists for standard genome sequencing and annotation.</title>
        <authorList>
            <consortium name="The Broad Institute Genomics Platform"/>
            <consortium name="The Broad Institute Genome Sequencing Center for Infectious Disease"/>
            <person name="Wu L."/>
            <person name="Ma J."/>
        </authorList>
    </citation>
    <scope>NUCLEOTIDE SEQUENCE [LARGE SCALE GENOMIC DNA]</scope>
    <source>
        <strain evidence="3">CGMCC 1.12750</strain>
    </source>
</reference>
<keyword evidence="1" id="KW-0812">Transmembrane</keyword>
<sequence length="144" mass="15603">MTEHVETPWHFWPMLFLTVLWQGCLATGYVLWRIEHPAWIGRFPPDFSGFLDELPLWAELVWALAVWAGLLGALLMVGRVAGAALALAIGFLGLLGLMLGLFVLPPGLPAVAGRGHMALFIAAVAVSAGLWAYAREQKQAGVLD</sequence>